<dbReference type="RefSeq" id="WP_243466944.1">
    <property type="nucleotide sequence ID" value="NZ_BAVR01000001.1"/>
</dbReference>
<proteinExistence type="predicted"/>
<reference evidence="1" key="1">
    <citation type="journal article" date="2014" name="Genome Announc.">
        <title>Draft Genome Sequence of Clostridium straminisolvens Strain JCM 21531T, Isolated from a Cellulose-Degrading Bacterial Community.</title>
        <authorList>
            <person name="Yuki M."/>
            <person name="Oshima K."/>
            <person name="Suda W."/>
            <person name="Sakamoto M."/>
            <person name="Kitamura K."/>
            <person name="Iida T."/>
            <person name="Hattori M."/>
            <person name="Ohkuma M."/>
        </authorList>
    </citation>
    <scope>NUCLEOTIDE SEQUENCE [LARGE SCALE GENOMIC DNA]</scope>
    <source>
        <strain evidence="1">JCM 21531</strain>
    </source>
</reference>
<dbReference type="Proteomes" id="UP000019109">
    <property type="component" value="Unassembled WGS sequence"/>
</dbReference>
<evidence type="ECO:0000313" key="2">
    <source>
        <dbReference type="Proteomes" id="UP000019109"/>
    </source>
</evidence>
<name>W4V1T6_9FIRM</name>
<dbReference type="EMBL" id="BAVR01000001">
    <property type="protein sequence ID" value="GAE86704.1"/>
    <property type="molecule type" value="Genomic_DNA"/>
</dbReference>
<accession>W4V1T6</accession>
<keyword evidence="2" id="KW-1185">Reference proteome</keyword>
<dbReference type="AlphaFoldDB" id="W4V1T6"/>
<gene>
    <name evidence="1" type="ORF">JCM21531_25</name>
</gene>
<dbReference type="STRING" id="1294263.JCM21531_25"/>
<comment type="caution">
    <text evidence="1">The sequence shown here is derived from an EMBL/GenBank/DDBJ whole genome shotgun (WGS) entry which is preliminary data.</text>
</comment>
<organism evidence="1 2">
    <name type="scientific">Acetivibrio straminisolvens JCM 21531</name>
    <dbReference type="NCBI Taxonomy" id="1294263"/>
    <lineage>
        <taxon>Bacteria</taxon>
        <taxon>Bacillati</taxon>
        <taxon>Bacillota</taxon>
        <taxon>Clostridia</taxon>
        <taxon>Eubacteriales</taxon>
        <taxon>Oscillospiraceae</taxon>
        <taxon>Acetivibrio</taxon>
    </lineage>
</organism>
<protein>
    <submittedName>
        <fullName evidence="1">Uncharacterized protein</fullName>
    </submittedName>
</protein>
<evidence type="ECO:0000313" key="1">
    <source>
        <dbReference type="EMBL" id="GAE86704.1"/>
    </source>
</evidence>
<sequence length="64" mass="7571">MKEIISYKHGEPDALSEASDLYNKMTLYMVLFEPDSLSLEVYFRPRNIRQSPDNPVFEKIEVFK</sequence>